<dbReference type="EMBL" id="JAULBC010000001">
    <property type="protein sequence ID" value="MEX6686036.1"/>
    <property type="molecule type" value="Genomic_DNA"/>
</dbReference>
<name>A0ABV3Z849_9BACT</name>
<comment type="similarity">
    <text evidence="2">Belongs to the YkuD family.</text>
</comment>
<dbReference type="InterPro" id="IPR038063">
    <property type="entry name" value="Transpep_catalytic_dom"/>
</dbReference>
<evidence type="ECO:0000256" key="6">
    <source>
        <dbReference type="ARBA" id="ARBA00023316"/>
    </source>
</evidence>
<organism evidence="9 10">
    <name type="scientific">Danxiaibacter flavus</name>
    <dbReference type="NCBI Taxonomy" id="3049108"/>
    <lineage>
        <taxon>Bacteria</taxon>
        <taxon>Pseudomonadati</taxon>
        <taxon>Bacteroidota</taxon>
        <taxon>Chitinophagia</taxon>
        <taxon>Chitinophagales</taxon>
        <taxon>Chitinophagaceae</taxon>
        <taxon>Danxiaibacter</taxon>
    </lineage>
</organism>
<evidence type="ECO:0000313" key="9">
    <source>
        <dbReference type="EMBL" id="MEX6686036.1"/>
    </source>
</evidence>
<evidence type="ECO:0000256" key="3">
    <source>
        <dbReference type="ARBA" id="ARBA00022679"/>
    </source>
</evidence>
<evidence type="ECO:0000313" key="10">
    <source>
        <dbReference type="Proteomes" id="UP001560573"/>
    </source>
</evidence>
<sequence length="170" mass="19634">MLRRISVTGVLITVLLISTSFLKFNPYYIIIDKSDYELSVYDQKGWLVTYPVVFGSKDLGDKFVEGDRRTPEGTFYIINKRVHEKWHKFMMLDYPNQESLIKFNQRKAAGVIPANAKIGGGIGIHGTWPREDFAVDSYQNWTWGCISMRNKDVDELFNMVPVGTMVTIRR</sequence>
<comment type="caution">
    <text evidence="9">The sequence shown here is derived from an EMBL/GenBank/DDBJ whole genome shotgun (WGS) entry which is preliminary data.</text>
</comment>
<evidence type="ECO:0000256" key="2">
    <source>
        <dbReference type="ARBA" id="ARBA00005992"/>
    </source>
</evidence>
<comment type="pathway">
    <text evidence="1 7">Cell wall biogenesis; peptidoglycan biosynthesis.</text>
</comment>
<dbReference type="Pfam" id="PF03734">
    <property type="entry name" value="YkuD"/>
    <property type="match status" value="1"/>
</dbReference>
<dbReference type="SUPFAM" id="SSF141523">
    <property type="entry name" value="L,D-transpeptidase catalytic domain-like"/>
    <property type="match status" value="1"/>
</dbReference>
<feature type="active site" description="Proton donor/acceptor" evidence="7">
    <location>
        <position position="125"/>
    </location>
</feature>
<keyword evidence="3 9" id="KW-0808">Transferase</keyword>
<reference evidence="9 10" key="1">
    <citation type="submission" date="2023-07" db="EMBL/GenBank/DDBJ databases">
        <authorList>
            <person name="Lian W.-H."/>
        </authorList>
    </citation>
    <scope>NUCLEOTIDE SEQUENCE [LARGE SCALE GENOMIC DNA]</scope>
    <source>
        <strain evidence="9 10">SYSU DXS3180</strain>
    </source>
</reference>
<evidence type="ECO:0000256" key="7">
    <source>
        <dbReference type="PROSITE-ProRule" id="PRU01373"/>
    </source>
</evidence>
<dbReference type="Gene3D" id="2.40.440.10">
    <property type="entry name" value="L,D-transpeptidase catalytic domain-like"/>
    <property type="match status" value="1"/>
</dbReference>
<evidence type="ECO:0000256" key="1">
    <source>
        <dbReference type="ARBA" id="ARBA00004752"/>
    </source>
</evidence>
<evidence type="ECO:0000256" key="4">
    <source>
        <dbReference type="ARBA" id="ARBA00022960"/>
    </source>
</evidence>
<keyword evidence="10" id="KW-1185">Reference proteome</keyword>
<dbReference type="RefSeq" id="WP_369327425.1">
    <property type="nucleotide sequence ID" value="NZ_JAULBC010000001.1"/>
</dbReference>
<feature type="active site" description="Nucleophile" evidence="7">
    <location>
        <position position="145"/>
    </location>
</feature>
<keyword evidence="6 7" id="KW-0961">Cell wall biogenesis/degradation</keyword>
<gene>
    <name evidence="9" type="ORF">QTN47_00940</name>
</gene>
<dbReference type="PANTHER" id="PTHR36699">
    <property type="entry name" value="LD-TRANSPEPTIDASE"/>
    <property type="match status" value="1"/>
</dbReference>
<keyword evidence="4 7" id="KW-0133">Cell shape</keyword>
<keyword evidence="5 7" id="KW-0573">Peptidoglycan synthesis</keyword>
<dbReference type="InterPro" id="IPR005490">
    <property type="entry name" value="LD_TPept_cat_dom"/>
</dbReference>
<dbReference type="PANTHER" id="PTHR36699:SF1">
    <property type="entry name" value="L,D-TRANSPEPTIDASE YAFK-RELATED"/>
    <property type="match status" value="1"/>
</dbReference>
<dbReference type="PROSITE" id="PS52029">
    <property type="entry name" value="LD_TPASE"/>
    <property type="match status" value="1"/>
</dbReference>
<dbReference type="EC" id="2.-.-.-" evidence="9"/>
<evidence type="ECO:0000256" key="5">
    <source>
        <dbReference type="ARBA" id="ARBA00022984"/>
    </source>
</evidence>
<feature type="domain" description="L,D-TPase catalytic" evidence="8">
    <location>
        <begin position="27"/>
        <end position="169"/>
    </location>
</feature>
<evidence type="ECO:0000259" key="8">
    <source>
        <dbReference type="PROSITE" id="PS52029"/>
    </source>
</evidence>
<dbReference type="GO" id="GO:0016740">
    <property type="term" value="F:transferase activity"/>
    <property type="evidence" value="ECO:0007669"/>
    <property type="project" value="UniProtKB-KW"/>
</dbReference>
<accession>A0ABV3Z849</accession>
<protein>
    <submittedName>
        <fullName evidence="9">L,D-transpeptidase</fullName>
        <ecNumber evidence="9">2.-.-.-</ecNumber>
    </submittedName>
</protein>
<dbReference type="CDD" id="cd16913">
    <property type="entry name" value="YkuD_like"/>
    <property type="match status" value="1"/>
</dbReference>
<proteinExistence type="inferred from homology"/>
<dbReference type="Proteomes" id="UP001560573">
    <property type="component" value="Unassembled WGS sequence"/>
</dbReference>